<organism evidence="9 10">
    <name type="scientific">Vreelandella sulfidaeris</name>
    <dbReference type="NCBI Taxonomy" id="115553"/>
    <lineage>
        <taxon>Bacteria</taxon>
        <taxon>Pseudomonadati</taxon>
        <taxon>Pseudomonadota</taxon>
        <taxon>Gammaproteobacteria</taxon>
        <taxon>Oceanospirillales</taxon>
        <taxon>Halomonadaceae</taxon>
        <taxon>Vreelandella</taxon>
    </lineage>
</organism>
<feature type="transmembrane region" description="Helical" evidence="7">
    <location>
        <begin position="416"/>
        <end position="434"/>
    </location>
</feature>
<keyword evidence="4 7" id="KW-0812">Transmembrane</keyword>
<dbReference type="AlphaFoldDB" id="A0A365TRK7"/>
<feature type="domain" description="CstA N-terminal" evidence="8">
    <location>
        <begin position="298"/>
        <end position="425"/>
    </location>
</feature>
<dbReference type="Proteomes" id="UP000252204">
    <property type="component" value="Unassembled WGS sequence"/>
</dbReference>
<keyword evidence="5 7" id="KW-1133">Transmembrane helix</keyword>
<feature type="transmembrane region" description="Helical" evidence="7">
    <location>
        <begin position="222"/>
        <end position="241"/>
    </location>
</feature>
<evidence type="ECO:0000256" key="7">
    <source>
        <dbReference type="SAM" id="Phobius"/>
    </source>
</evidence>
<evidence type="ECO:0000256" key="6">
    <source>
        <dbReference type="ARBA" id="ARBA00023136"/>
    </source>
</evidence>
<proteinExistence type="inferred from homology"/>
<comment type="subcellular location">
    <subcellularLocation>
        <location evidence="1">Cell membrane</location>
        <topology evidence="1">Multi-pass membrane protein</topology>
    </subcellularLocation>
</comment>
<dbReference type="PANTHER" id="PTHR30252:SF4">
    <property type="entry name" value="CARBON STARVATION"/>
    <property type="match status" value="1"/>
</dbReference>
<evidence type="ECO:0000259" key="8">
    <source>
        <dbReference type="Pfam" id="PF02554"/>
    </source>
</evidence>
<dbReference type="OrthoDB" id="9761224at2"/>
<evidence type="ECO:0000256" key="2">
    <source>
        <dbReference type="ARBA" id="ARBA00007755"/>
    </source>
</evidence>
<dbReference type="GO" id="GO:0009267">
    <property type="term" value="P:cellular response to starvation"/>
    <property type="evidence" value="ECO:0007669"/>
    <property type="project" value="InterPro"/>
</dbReference>
<keyword evidence="6 7" id="KW-0472">Membrane</keyword>
<evidence type="ECO:0000256" key="4">
    <source>
        <dbReference type="ARBA" id="ARBA00022692"/>
    </source>
</evidence>
<dbReference type="PANTHER" id="PTHR30252">
    <property type="entry name" value="INNER MEMBRANE PEPTIDE TRANSPORTER"/>
    <property type="match status" value="1"/>
</dbReference>
<sequence length="491" mass="53037">MITFIVSILLLIAGYFTYGKFVERVFVTDRKRRTPAFTMRDNIDYVPMNTTRNSLIQLLNIAGVGPIFGPILGALYGPVAFVWIVIGCIFAGAVHDYLTGMISIRNHGAHLPQLAGKFLGKAMKHVVNGFAILLLLLVGTVFVTSPAALLANMTSLSLTLIIVAIFIYYLIATLLPIDKVIGRIYPYFGALLLFSAAGIGIGLIVTGAPIPELSFQNMHPDAAPIFPLLFLTISCGALSGFHATQTPIISRTTQNETNGRKIFYGMMITEGIIAMIWAAAAMSLFYGDQSLSDVLAAGGPAAVVSEVSTTMLGAVGGTLAVLGVIVLPITSGDTAFRSARMIIADYIKIDQKPMLKRVMVALPLFVVSYGLTHMDFTLLWRYFSWANQTTAVIALWVGTMYLVLSRKPHWITSVPATFMTMATFTYLAYAPIGFGLPMQLSYVVAALGTLICIALFMKRVRRLSRMTFAVDEPAEQVLGAGKAGDTLATSA</sequence>
<dbReference type="InterPro" id="IPR003706">
    <property type="entry name" value="CstA_N"/>
</dbReference>
<evidence type="ECO:0000256" key="1">
    <source>
        <dbReference type="ARBA" id="ARBA00004651"/>
    </source>
</evidence>
<feature type="transmembrane region" description="Helical" evidence="7">
    <location>
        <begin position="75"/>
        <end position="98"/>
    </location>
</feature>
<name>A0A365TRK7_9GAMM</name>
<comment type="caution">
    <text evidence="9">The sequence shown here is derived from an EMBL/GenBank/DDBJ whole genome shotgun (WGS) entry which is preliminary data.</text>
</comment>
<feature type="transmembrane region" description="Helical" evidence="7">
    <location>
        <begin position="126"/>
        <end position="150"/>
    </location>
</feature>
<gene>
    <name evidence="9" type="ORF">DQ400_04130</name>
</gene>
<keyword evidence="10" id="KW-1185">Reference proteome</keyword>
<feature type="transmembrane region" description="Helical" evidence="7">
    <location>
        <begin position="440"/>
        <end position="457"/>
    </location>
</feature>
<feature type="domain" description="CstA N-terminal" evidence="8">
    <location>
        <begin position="3"/>
        <end position="143"/>
    </location>
</feature>
<evidence type="ECO:0000313" key="9">
    <source>
        <dbReference type="EMBL" id="RBI68573.1"/>
    </source>
</evidence>
<protein>
    <submittedName>
        <fullName evidence="9">Carbon starvation protein A</fullName>
    </submittedName>
</protein>
<dbReference type="InterPro" id="IPR051605">
    <property type="entry name" value="CstA"/>
</dbReference>
<feature type="transmembrane region" description="Helical" evidence="7">
    <location>
        <begin position="307"/>
        <end position="330"/>
    </location>
</feature>
<feature type="transmembrane region" description="Helical" evidence="7">
    <location>
        <begin position="358"/>
        <end position="379"/>
    </location>
</feature>
<evidence type="ECO:0000256" key="3">
    <source>
        <dbReference type="ARBA" id="ARBA00022475"/>
    </source>
</evidence>
<reference evidence="10" key="1">
    <citation type="submission" date="2018-06" db="EMBL/GenBank/DDBJ databases">
        <title>Whole genome sequencing of four bacterial strains from South Shetland trench revealing bio-synthetic gene clusters.</title>
        <authorList>
            <person name="Abdel-Mageed W.M."/>
            <person name="Lehri B."/>
            <person name="Jarmusch S."/>
            <person name="Miranda K."/>
            <person name="Goodfellow M."/>
            <person name="Jaspars M."/>
            <person name="Karlyshev A.V."/>
        </authorList>
    </citation>
    <scope>NUCLEOTIDE SEQUENCE [LARGE SCALE GENOMIC DNA]</scope>
    <source>
        <strain evidence="10">SST4</strain>
    </source>
</reference>
<dbReference type="RefSeq" id="WP_113268545.1">
    <property type="nucleotide sequence ID" value="NZ_QNTU01000002.1"/>
</dbReference>
<feature type="transmembrane region" description="Helical" evidence="7">
    <location>
        <begin position="187"/>
        <end position="210"/>
    </location>
</feature>
<dbReference type="GO" id="GO:0005886">
    <property type="term" value="C:plasma membrane"/>
    <property type="evidence" value="ECO:0007669"/>
    <property type="project" value="UniProtKB-SubCell"/>
</dbReference>
<keyword evidence="3" id="KW-1003">Cell membrane</keyword>
<dbReference type="Pfam" id="PF02554">
    <property type="entry name" value="CstA"/>
    <property type="match status" value="2"/>
</dbReference>
<feature type="transmembrane region" description="Helical" evidence="7">
    <location>
        <begin position="262"/>
        <end position="287"/>
    </location>
</feature>
<dbReference type="EMBL" id="QNTU01000002">
    <property type="protein sequence ID" value="RBI68573.1"/>
    <property type="molecule type" value="Genomic_DNA"/>
</dbReference>
<feature type="transmembrane region" description="Helical" evidence="7">
    <location>
        <begin position="385"/>
        <end position="404"/>
    </location>
</feature>
<feature type="transmembrane region" description="Helical" evidence="7">
    <location>
        <begin position="156"/>
        <end position="175"/>
    </location>
</feature>
<comment type="similarity">
    <text evidence="2">Belongs to the peptide transporter carbon starvation (CstA) (TC 2.A.114) family.</text>
</comment>
<evidence type="ECO:0000256" key="5">
    <source>
        <dbReference type="ARBA" id="ARBA00022989"/>
    </source>
</evidence>
<accession>A0A365TRK7</accession>
<evidence type="ECO:0000313" key="10">
    <source>
        <dbReference type="Proteomes" id="UP000252204"/>
    </source>
</evidence>